<evidence type="ECO:0000256" key="8">
    <source>
        <dbReference type="PROSITE-ProRule" id="PRU00322"/>
    </source>
</evidence>
<gene>
    <name evidence="14" type="ORF">G9C98_004175</name>
</gene>
<feature type="compositionally biased region" description="Low complexity" evidence="9">
    <location>
        <begin position="1156"/>
        <end position="1167"/>
    </location>
</feature>
<feature type="domain" description="B box-type" evidence="11">
    <location>
        <begin position="89"/>
        <end position="135"/>
    </location>
</feature>
<dbReference type="PROSITE" id="PS51873">
    <property type="entry name" value="TRIAD"/>
    <property type="match status" value="1"/>
</dbReference>
<dbReference type="GO" id="GO:0061630">
    <property type="term" value="F:ubiquitin protein ligase activity"/>
    <property type="evidence" value="ECO:0007669"/>
    <property type="project" value="TreeGrafter"/>
</dbReference>
<keyword evidence="6" id="KW-0833">Ubl conjugation pathway</keyword>
<keyword evidence="15" id="KW-1185">Reference proteome</keyword>
<feature type="compositionally biased region" description="Polar residues" evidence="9">
    <location>
        <begin position="716"/>
        <end position="747"/>
    </location>
</feature>
<feature type="compositionally biased region" description="Polar residues" evidence="9">
    <location>
        <begin position="494"/>
        <end position="509"/>
    </location>
</feature>
<feature type="compositionally biased region" description="Basic and acidic residues" evidence="9">
    <location>
        <begin position="510"/>
        <end position="534"/>
    </location>
</feature>
<feature type="compositionally biased region" description="Pro residues" evidence="9">
    <location>
        <begin position="35"/>
        <end position="45"/>
    </location>
</feature>
<feature type="compositionally biased region" description="Basic and acidic residues" evidence="9">
    <location>
        <begin position="1204"/>
        <end position="1225"/>
    </location>
</feature>
<feature type="region of interest" description="Disordered" evidence="9">
    <location>
        <begin position="700"/>
        <end position="758"/>
    </location>
</feature>
<dbReference type="CDD" id="cd20351">
    <property type="entry name" value="Rcat_RBR_HOIP"/>
    <property type="match status" value="1"/>
</dbReference>
<feature type="compositionally biased region" description="Polar residues" evidence="9">
    <location>
        <begin position="2279"/>
        <end position="2291"/>
    </location>
</feature>
<dbReference type="InterPro" id="IPR032065">
    <property type="entry name" value="RNF31-UBA"/>
</dbReference>
<dbReference type="PANTHER" id="PTHR16004:SF2">
    <property type="entry name" value="E3 UBIQUITIN-PROTEIN LIGASE LUBEL"/>
    <property type="match status" value="1"/>
</dbReference>
<dbReference type="InterPro" id="IPR047542">
    <property type="entry name" value="Rcat_RBR_RNF31-like"/>
</dbReference>
<dbReference type="SMART" id="SM00547">
    <property type="entry name" value="ZnF_RBZ"/>
    <property type="match status" value="1"/>
</dbReference>
<feature type="region of interest" description="Disordered" evidence="9">
    <location>
        <begin position="135"/>
        <end position="191"/>
    </location>
</feature>
<feature type="domain" description="RING-type" evidence="10">
    <location>
        <begin position="2350"/>
        <end position="2399"/>
    </location>
</feature>
<evidence type="ECO:0000256" key="1">
    <source>
        <dbReference type="ARBA" id="ARBA00008278"/>
    </source>
</evidence>
<keyword evidence="7" id="KW-0862">Zinc</keyword>
<dbReference type="SMART" id="SM00647">
    <property type="entry name" value="IBR"/>
    <property type="match status" value="1"/>
</dbReference>
<evidence type="ECO:0000256" key="4">
    <source>
        <dbReference type="ARBA" id="ARBA00022737"/>
    </source>
</evidence>
<dbReference type="InterPro" id="IPR041031">
    <property type="entry name" value="RNF31_C"/>
</dbReference>
<feature type="region of interest" description="Disordered" evidence="9">
    <location>
        <begin position="1952"/>
        <end position="2010"/>
    </location>
</feature>
<feature type="region of interest" description="Disordered" evidence="9">
    <location>
        <begin position="617"/>
        <end position="637"/>
    </location>
</feature>
<evidence type="ECO:0000313" key="14">
    <source>
        <dbReference type="EMBL" id="KAG8036853.1"/>
    </source>
</evidence>
<dbReference type="EMBL" id="JAAOIC020000048">
    <property type="protein sequence ID" value="KAG8036853.1"/>
    <property type="molecule type" value="Genomic_DNA"/>
</dbReference>
<feature type="compositionally biased region" description="Pro residues" evidence="9">
    <location>
        <begin position="148"/>
        <end position="165"/>
    </location>
</feature>
<feature type="region of interest" description="Disordered" evidence="9">
    <location>
        <begin position="1148"/>
        <end position="1227"/>
    </location>
</feature>
<evidence type="ECO:0000256" key="7">
    <source>
        <dbReference type="ARBA" id="ARBA00022833"/>
    </source>
</evidence>
<evidence type="ECO:0000256" key="6">
    <source>
        <dbReference type="ARBA" id="ARBA00022786"/>
    </source>
</evidence>
<dbReference type="GO" id="GO:1990450">
    <property type="term" value="F:linear polyubiquitin binding"/>
    <property type="evidence" value="ECO:0007669"/>
    <property type="project" value="TreeGrafter"/>
</dbReference>
<dbReference type="PROSITE" id="PS50089">
    <property type="entry name" value="ZF_RING_2"/>
    <property type="match status" value="1"/>
</dbReference>
<feature type="domain" description="RING-type" evidence="13">
    <location>
        <begin position="2346"/>
        <end position="2572"/>
    </location>
</feature>
<feature type="compositionally biased region" description="Acidic residues" evidence="9">
    <location>
        <begin position="2062"/>
        <end position="2109"/>
    </location>
</feature>
<evidence type="ECO:0000256" key="9">
    <source>
        <dbReference type="SAM" id="MobiDB-lite"/>
    </source>
</evidence>
<evidence type="ECO:0000259" key="11">
    <source>
        <dbReference type="PROSITE" id="PS50119"/>
    </source>
</evidence>
<feature type="compositionally biased region" description="Basic and acidic residues" evidence="9">
    <location>
        <begin position="748"/>
        <end position="757"/>
    </location>
</feature>
<reference evidence="14" key="2">
    <citation type="submission" date="2021-04" db="EMBL/GenBank/DDBJ databases">
        <title>Genome-wide patterns of bracovirus chromosomal integration into multiple host tissues during parasitism.</title>
        <authorList>
            <person name="Chebbi M.A.C."/>
        </authorList>
    </citation>
    <scope>NUCLEOTIDE SEQUENCE</scope>
    <source>
        <tissue evidence="14">Whole body</tissue>
    </source>
</reference>
<comment type="similarity">
    <text evidence="1">Belongs to the RBR family.</text>
</comment>
<comment type="caution">
    <text evidence="14">The sequence shown here is derived from an EMBL/GenBank/DDBJ whole genome shotgun (WGS) entry which is preliminary data.</text>
</comment>
<evidence type="ECO:0008006" key="16">
    <source>
        <dbReference type="Google" id="ProtNLM"/>
    </source>
</evidence>
<dbReference type="GO" id="GO:0036435">
    <property type="term" value="F:K48-linked polyubiquitin modification-dependent protein binding"/>
    <property type="evidence" value="ECO:0007669"/>
    <property type="project" value="TreeGrafter"/>
</dbReference>
<feature type="region of interest" description="Disordered" evidence="9">
    <location>
        <begin position="379"/>
        <end position="587"/>
    </location>
</feature>
<keyword evidence="2" id="KW-0808">Transferase</keyword>
<feature type="region of interest" description="Disordered" evidence="9">
    <location>
        <begin position="251"/>
        <end position="287"/>
    </location>
</feature>
<evidence type="ECO:0000259" key="12">
    <source>
        <dbReference type="PROSITE" id="PS50199"/>
    </source>
</evidence>
<feature type="compositionally biased region" description="Basic and acidic residues" evidence="9">
    <location>
        <begin position="1982"/>
        <end position="2002"/>
    </location>
</feature>
<reference evidence="14" key="1">
    <citation type="submission" date="2020-03" db="EMBL/GenBank/DDBJ databases">
        <authorList>
            <person name="Chebbi M.A."/>
            <person name="Drezen J.M."/>
        </authorList>
    </citation>
    <scope>NUCLEOTIDE SEQUENCE</scope>
    <source>
        <tissue evidence="14">Whole body</tissue>
    </source>
</reference>
<dbReference type="GO" id="GO:0070530">
    <property type="term" value="F:K63-linked polyubiquitin modification-dependent protein binding"/>
    <property type="evidence" value="ECO:0007669"/>
    <property type="project" value="TreeGrafter"/>
</dbReference>
<proteinExistence type="inferred from homology"/>
<evidence type="ECO:0000259" key="10">
    <source>
        <dbReference type="PROSITE" id="PS50089"/>
    </source>
</evidence>
<dbReference type="InterPro" id="IPR047543">
    <property type="entry name" value="Bbox1_RNF31-like"/>
</dbReference>
<dbReference type="CDD" id="cd19815">
    <property type="entry name" value="Bbox1_HOIP"/>
    <property type="match status" value="1"/>
</dbReference>
<feature type="region of interest" description="Disordered" evidence="9">
    <location>
        <begin position="2270"/>
        <end position="2296"/>
    </location>
</feature>
<dbReference type="PROSITE" id="PS50199">
    <property type="entry name" value="ZF_RANBP2_2"/>
    <property type="match status" value="1"/>
</dbReference>
<evidence type="ECO:0000256" key="3">
    <source>
        <dbReference type="ARBA" id="ARBA00022723"/>
    </source>
</evidence>
<evidence type="ECO:0000313" key="15">
    <source>
        <dbReference type="Proteomes" id="UP000729913"/>
    </source>
</evidence>
<dbReference type="PANTHER" id="PTHR16004">
    <property type="entry name" value="RING FINGER PROTEIN 31-RELATED"/>
    <property type="match status" value="1"/>
</dbReference>
<keyword evidence="3" id="KW-0479">Metal-binding</keyword>
<organism evidence="14 15">
    <name type="scientific">Cotesia typhae</name>
    <dbReference type="NCBI Taxonomy" id="2053667"/>
    <lineage>
        <taxon>Eukaryota</taxon>
        <taxon>Metazoa</taxon>
        <taxon>Ecdysozoa</taxon>
        <taxon>Arthropoda</taxon>
        <taxon>Hexapoda</taxon>
        <taxon>Insecta</taxon>
        <taxon>Pterygota</taxon>
        <taxon>Neoptera</taxon>
        <taxon>Endopterygota</taxon>
        <taxon>Hymenoptera</taxon>
        <taxon>Apocrita</taxon>
        <taxon>Ichneumonoidea</taxon>
        <taxon>Braconidae</taxon>
        <taxon>Microgastrinae</taxon>
        <taxon>Cotesia</taxon>
    </lineage>
</organism>
<dbReference type="InterPro" id="IPR047540">
    <property type="entry name" value="BRcat_RBR_RNF31-like"/>
</dbReference>
<sequence>MAISNPSTRLRMARSMPHWVMAQEQSKSAEKSRRPPTPPKIPPPSLTGDCGDPDYEVIEFTGNPQQTSRTNNNSKALELTRITSTNNNNNVNKCALCGAHNLFARCDACNENFCETCDDMNHKHPKRRGHVRRRIVTNHNQMNFRTRPPLPPKGETPLNPPVPPPRRNRRNTQARPSVNQDPGGISFSDKVGSLKRNNINVQGRPLPSAPESPLIASKSVQLLNNSHNANDPNGAGMDKMSTLQERYRKYQEAMRAQDANRRRIPTPESPREAPSPRPVSLGSSRGNLMVPPPPPRTGMMQSSSVCDLSSQNLWNPAMQQAQSMAHLTQRMPMMWYPPPGSPWDNPISGSTMSLNHPAMWGYPMGYNQAMLPPHYPSANVSRCPSPARSYKSGRRSRAASPSFSQKSRKSVVSRVRRLPNSTDASSEESDDSDFDDQLSRSSRNLRRPKFRSVSSRQQSENDDLRRRRNTMDHYLSSRQNSETDDSRGRKRTEPTSVNPDSRSRLMSSRHNSETEDDHRLRRKTESFNNDEKLMKNNGTLRSRRKSNAEYESEVLNKKTNSNTTQNRLANSSDSTGELITTNNNNSNNKRAESIVREIQKSPLREVRKSVEREIVRESTPKESIKEPTPEKNHKVQPDENIKQDKINEAKSSISLIKETSQQPATVEKTEEDQEWACEHCTFINEAKERVCIVCCKTKRSALPPSPENTPESSENVQESTPETATKVSSIKMSNGEESGDSAATTQSKDVEIVKNDQELNSNIVEDNQTNKVESALNSSVHENIKTHASISTSTSPIKELEETASEVIKTQDNVPPPGPILSPTPIRASETPIGPSPVPSIASIERGTSPPPQSIATQTYEVPPKNNGVGKKSKEFRDQRGIYQDESDGEEIRYTNSPDLYPRVHYQHINQPTSSHGTRRNSIDSTHLYFHSRDINQSRYHQDSPTIGPVSPSVSTLTRQGLEIVELLREAERQGFSADDIQVALAQGAVNPIDWLINQWPHLIETVQILVSTRRKEMPDCKNDIGFLSIVEAKEVLRACKVDVVQALDNNAGNEDLALLELQKNQLKPFLMRIWGPPAGVENDEAAPRKDAANEAEVAGLSELVGGAMDLDALKQVIPSLDNLAELQAGCKQDSTRTKPTDQLLKNVEQADDKNIGNNSNNLSNSFKDSDIPCTSPSSKTDLNKLESGKILLQKNGDIGNKIESPEQKSDKKDLGQTEEIKKQSESSAQNLAVENLLLATKLPEQVPVEEFSAKLEPKVVSNDKIDAVLNVPIETLQVSTQESEIVDKEIVKEENKLEVNLPVEISSKKIVEIKQEVIKEIPSKEDVKLSIDASSESKKLLETEETVVETNIPVKEEIIVSSVSEVDKSDILNITKNKDEEVFDKAVRISESEIKFESQEKLNQATPSVLSAPPSRMTALKSLKNRLTSMISKFPSMKLSYEKPESMGINQVNYKESMDSSLYSHPNLIINNINQHASNGINNHNNTDKLNDEIISHDCASTQNHLKTFTSSAIITPTNKEVVQKINGINKYNETINSASSSDDQAVLKNIAREYESPVFFQNTLSNAESRDIKRSTIYIEPLMVSKDKINEDYIKNNVELVATVDVEVNEENHKLKDQDLKIKMTETENNYKNLQINQEVDNVEKIDSNKNKMEIDIVNESGDKDDLFVDASSSPETFELKITEFPLLIVNDAAPVENPPVVRGSLTINLSRFSDMKELTTEMLQFASQEILENESTGPLSHLEAELPEIFSASSKIETSIEINESAVKTDSVQTNYFIPKPKARSKSPVKRSFVLRKLPARKCFVGTKKSFNFGGVPKDTALTRAKECTDKIAAKSLMSSRGVNQVKKSEVVDVNRKGECDKKPELVSQTEKVEREKKMNLSSLKIDKSFINKPTLKSKLPSRIPIFQKKPWVTGQTISVASQKIIEVNVLKPTNSSFNVPRRTIPILQPLVGPPADNKNKEGGNESNEVSKNVNGKVQSEKENKNCVSKLRDDGKLSKNNETAQSKDCSKNIIRGLTFIKDEKDISGIDKSKINESVNPENDCKDEFNKYSSEASVDVSDEEEVDDDEEEEEEIEEIEEIEDEESSEEISDEEEIEEEELSDSETTDTNTKSSVIMRRINSTEELTNAELMLKKTLDNIKAEISDSECEEVSSNSQKSERSDEAELSESNDLPEDPIEPSTTKNDIDVESTIVLTLPKRKSTEIEGEENAVSQSTSKTIRLKDSKVLKVSVTEPEVVVNKKKESRKQFSIVAEYVQQFEGDSLKYERRNSKTKQQESVQITQDQSPVNERERTARRLLAEGRVSSYDEAEIAASLIGLKFQDDEAIHAAKECTSVESAIAFLQQECELCTGRFAVSQIISMLKCIHRCCNDCAKNYFTIQISDRNIMDAVCPFCKEPDLKDATEDEVLEYFSILDIQLKSLLDPPIHELFQRKLRDRTLMQDPNFKWCAQCSSGFYANPNQKRLICPDCRSVTCAFCRKPWEKQHEGITCEQFEEWKNENDPDNQAIGLAKHLADNGIDCPKCCMHFTCNQCKYEFCCGCGKAFMMGAKCTVSPYCAKLGLHSHHPRNCLFYLRDKEPAQLQSLLKGHGIEFNTENLSGDRKCKVQLQKETPTGVIDAVCNSDVVENHAGLCRIHYNEYLVRKIRLSKLEPLSLFNIDDLETCIKRAGLNLPANWYRRDPEDYRRDLAEHYVEYLAGLVLKSKLDPVTIFDLNETKQELRRRGKVPPIKAQEMSEQDYLRTCIQVVQKEIPLE</sequence>
<feature type="compositionally biased region" description="Basic and acidic residues" evidence="9">
    <location>
        <begin position="484"/>
        <end position="493"/>
    </location>
</feature>
<dbReference type="GO" id="GO:0097039">
    <property type="term" value="P:protein linear polyubiquitination"/>
    <property type="evidence" value="ECO:0007669"/>
    <property type="project" value="TreeGrafter"/>
</dbReference>
<evidence type="ECO:0000256" key="2">
    <source>
        <dbReference type="ARBA" id="ARBA00022679"/>
    </source>
</evidence>
<dbReference type="InterPro" id="IPR044066">
    <property type="entry name" value="TRIAD_supradom"/>
</dbReference>
<dbReference type="GO" id="GO:0071797">
    <property type="term" value="C:LUBAC complex"/>
    <property type="evidence" value="ECO:0007669"/>
    <property type="project" value="InterPro"/>
</dbReference>
<feature type="domain" description="RanBP2-type" evidence="12">
    <location>
        <begin position="670"/>
        <end position="700"/>
    </location>
</feature>
<feature type="region of interest" description="Disordered" evidence="9">
    <location>
        <begin position="1"/>
        <end position="54"/>
    </location>
</feature>
<keyword evidence="5 8" id="KW-0863">Zinc-finger</keyword>
<evidence type="ECO:0000256" key="5">
    <source>
        <dbReference type="ARBA" id="ARBA00022771"/>
    </source>
</evidence>
<feature type="region of interest" description="Disordered" evidence="9">
    <location>
        <begin position="2035"/>
        <end position="2128"/>
    </location>
</feature>
<dbReference type="Pfam" id="PF18091">
    <property type="entry name" value="E3_UbLigase_RBR"/>
    <property type="match status" value="2"/>
</dbReference>
<dbReference type="InterPro" id="IPR001841">
    <property type="entry name" value="Znf_RING"/>
</dbReference>
<feature type="compositionally biased region" description="Acidic residues" evidence="9">
    <location>
        <begin position="2168"/>
        <end position="2181"/>
    </location>
</feature>
<dbReference type="Proteomes" id="UP000729913">
    <property type="component" value="Unassembled WGS sequence"/>
</dbReference>
<dbReference type="InterPro" id="IPR026254">
    <property type="entry name" value="RNF31-like"/>
</dbReference>
<dbReference type="InterPro" id="IPR000315">
    <property type="entry name" value="Znf_B-box"/>
</dbReference>
<dbReference type="InterPro" id="IPR002867">
    <property type="entry name" value="IBR_dom"/>
</dbReference>
<accession>A0A8J5QMI0</accession>
<feature type="region of interest" description="Disordered" evidence="9">
    <location>
        <begin position="844"/>
        <end position="877"/>
    </location>
</feature>
<feature type="compositionally biased region" description="Basic and acidic residues" evidence="9">
    <location>
        <begin position="462"/>
        <end position="471"/>
    </location>
</feature>
<feature type="compositionally biased region" description="Basic residues" evidence="9">
    <location>
        <begin position="406"/>
        <end position="417"/>
    </location>
</feature>
<dbReference type="GO" id="GO:0008270">
    <property type="term" value="F:zinc ion binding"/>
    <property type="evidence" value="ECO:0007669"/>
    <property type="project" value="UniProtKB-KW"/>
</dbReference>
<dbReference type="PROSITE" id="PS50119">
    <property type="entry name" value="ZF_BBOX"/>
    <property type="match status" value="1"/>
</dbReference>
<dbReference type="OrthoDB" id="9978677at2759"/>
<dbReference type="CDD" id="cd20337">
    <property type="entry name" value="BRcat_RBR_HOIP"/>
    <property type="match status" value="1"/>
</dbReference>
<dbReference type="PROSITE" id="PS01358">
    <property type="entry name" value="ZF_RANBP2_1"/>
    <property type="match status" value="1"/>
</dbReference>
<feature type="compositionally biased region" description="Acidic residues" evidence="9">
    <location>
        <begin position="425"/>
        <end position="436"/>
    </location>
</feature>
<protein>
    <recommendedName>
        <fullName evidence="16">RBR-type E3 ubiquitin transferase</fullName>
    </recommendedName>
</protein>
<dbReference type="Pfam" id="PF01485">
    <property type="entry name" value="IBR"/>
    <property type="match status" value="1"/>
</dbReference>
<keyword evidence="4" id="KW-0677">Repeat</keyword>
<feature type="region of interest" description="Disordered" evidence="9">
    <location>
        <begin position="2147"/>
        <end position="2194"/>
    </location>
</feature>
<evidence type="ECO:0000259" key="13">
    <source>
        <dbReference type="PROSITE" id="PS51873"/>
    </source>
</evidence>
<name>A0A8J5QMI0_9HYME</name>
<feature type="compositionally biased region" description="Polar residues" evidence="9">
    <location>
        <begin position="557"/>
        <end position="581"/>
    </location>
</feature>
<dbReference type="Pfam" id="PF16678">
    <property type="entry name" value="UBA_HOIP"/>
    <property type="match status" value="1"/>
</dbReference>
<dbReference type="InterPro" id="IPR001876">
    <property type="entry name" value="Znf_RanBP2"/>
</dbReference>